<dbReference type="InterPro" id="IPR055170">
    <property type="entry name" value="GFO_IDH_MocA-like_dom"/>
</dbReference>
<evidence type="ECO:0000313" key="4">
    <source>
        <dbReference type="Proteomes" id="UP000216052"/>
    </source>
</evidence>
<evidence type="ECO:0000259" key="2">
    <source>
        <dbReference type="Pfam" id="PF22725"/>
    </source>
</evidence>
<dbReference type="Gene3D" id="3.30.360.10">
    <property type="entry name" value="Dihydrodipicolinate Reductase, domain 2"/>
    <property type="match status" value="1"/>
</dbReference>
<dbReference type="SUPFAM" id="SSF55347">
    <property type="entry name" value="Glyceraldehyde-3-phosphate dehydrogenase-like, C-terminal domain"/>
    <property type="match status" value="1"/>
</dbReference>
<dbReference type="EMBL" id="CP155571">
    <property type="protein sequence ID" value="XFO74049.1"/>
    <property type="molecule type" value="Genomic_DNA"/>
</dbReference>
<protein>
    <submittedName>
        <fullName evidence="3">Myo-inositol 2-dehydrogenase</fullName>
        <ecNumber evidence="3">1.1.1.18</ecNumber>
    </submittedName>
</protein>
<sequence length="378" mass="42398">MPVFNRQYRNAEVQGGTSMTLRYAIIGCGRISPNHIAAAVANHLELVALCDIKTDNMEDKILKFNLPAAIHTYRDYKDMLEREKPDLVAICTESGLHGQIALNCIDAGCNLIIEKPITLSLAEADEIIHKAKAKGVKVCACHQNRFNKSIQKIREAVDKKRFGRLFYGVAQIRWNRGYEYYARAKWRGTWEQDGGALMNQCIHNIDLLRWMMGGEITEVIGMTDKLNHDYIDAEDLGIALLRFKNGSYGIIEGTTNIYPQNLEETLCIFGEKGTVKAGGQSVNLIEEWRFSDLLDDPDEVKATYHENPPNVYGYGHIPLYADVIDAIKNNRQPYVSAEDGRSALELVLAIYKSAAAGTSVALPMKQCNTIDFKGRFKS</sequence>
<dbReference type="Proteomes" id="UP000216052">
    <property type="component" value="Chromosome"/>
</dbReference>
<evidence type="ECO:0000313" key="3">
    <source>
        <dbReference type="EMBL" id="XFO74049.1"/>
    </source>
</evidence>
<dbReference type="PANTHER" id="PTHR43249">
    <property type="entry name" value="UDP-N-ACETYL-2-AMINO-2-DEOXY-D-GLUCURONATE OXIDASE"/>
    <property type="match status" value="1"/>
</dbReference>
<reference evidence="3" key="1">
    <citation type="submission" date="2024-05" db="EMBL/GenBank/DDBJ databases">
        <title>Isolation and characterization of Sporomusa carbonis sp. nov., a carboxydotrophic hydrogenogen in the genus of Sporomusa isolated from a charcoal burning pile.</title>
        <authorList>
            <person name="Boeer T."/>
            <person name="Rosenbaum F."/>
            <person name="Eysell L."/>
            <person name="Mueller V."/>
            <person name="Daniel R."/>
            <person name="Poehlein A."/>
        </authorList>
    </citation>
    <scope>NUCLEOTIDE SEQUENCE [LARGE SCALE GENOMIC DNA]</scope>
    <source>
        <strain evidence="3">DSM 3132</strain>
    </source>
</reference>
<dbReference type="InterPro" id="IPR036291">
    <property type="entry name" value="NAD(P)-bd_dom_sf"/>
</dbReference>
<dbReference type="SUPFAM" id="SSF51735">
    <property type="entry name" value="NAD(P)-binding Rossmann-fold domains"/>
    <property type="match status" value="1"/>
</dbReference>
<dbReference type="EC" id="1.1.1.18" evidence="3"/>
<proteinExistence type="predicted"/>
<feature type="domain" description="GFO/IDH/MocA-like oxidoreductase" evidence="2">
    <location>
        <begin position="150"/>
        <end position="275"/>
    </location>
</feature>
<keyword evidence="3" id="KW-0560">Oxidoreductase</keyword>
<dbReference type="Pfam" id="PF01408">
    <property type="entry name" value="GFO_IDH_MocA"/>
    <property type="match status" value="1"/>
</dbReference>
<feature type="domain" description="Gfo/Idh/MocA-like oxidoreductase N-terminal" evidence="1">
    <location>
        <begin position="21"/>
        <end position="139"/>
    </location>
</feature>
<dbReference type="InterPro" id="IPR000683">
    <property type="entry name" value="Gfo/Idh/MocA-like_OxRdtase_N"/>
</dbReference>
<dbReference type="Pfam" id="PF22725">
    <property type="entry name" value="GFO_IDH_MocA_C3"/>
    <property type="match status" value="1"/>
</dbReference>
<dbReference type="InterPro" id="IPR052515">
    <property type="entry name" value="Gfo/Idh/MocA_Oxidoreductase"/>
</dbReference>
<dbReference type="PANTHER" id="PTHR43249:SF1">
    <property type="entry name" value="D-GLUCOSIDE 3-DEHYDROGENASE"/>
    <property type="match status" value="1"/>
</dbReference>
<dbReference type="Gene3D" id="3.40.50.720">
    <property type="entry name" value="NAD(P)-binding Rossmann-like Domain"/>
    <property type="match status" value="1"/>
</dbReference>
<gene>
    <name evidence="3" type="primary">iolG_2</name>
    <name evidence="3" type="ORF">SPACI_041580</name>
</gene>
<evidence type="ECO:0000259" key="1">
    <source>
        <dbReference type="Pfam" id="PF01408"/>
    </source>
</evidence>
<dbReference type="GO" id="GO:0050112">
    <property type="term" value="F:inositol 2-dehydrogenase (NAD+) activity"/>
    <property type="evidence" value="ECO:0007669"/>
    <property type="project" value="UniProtKB-EC"/>
</dbReference>
<accession>A0ABZ3J6M9</accession>
<organism evidence="3 4">
    <name type="scientific">Sporomusa acidovorans (strain ATCC 49682 / DSM 3132 / Mol)</name>
    <dbReference type="NCBI Taxonomy" id="1123286"/>
    <lineage>
        <taxon>Bacteria</taxon>
        <taxon>Bacillati</taxon>
        <taxon>Bacillota</taxon>
        <taxon>Negativicutes</taxon>
        <taxon>Selenomonadales</taxon>
        <taxon>Sporomusaceae</taxon>
        <taxon>Sporomusa</taxon>
    </lineage>
</organism>
<name>A0ABZ3J6M9_SPOA4</name>
<keyword evidence="4" id="KW-1185">Reference proteome</keyword>